<dbReference type="EMBL" id="ATLV01003728">
    <property type="status" value="NOT_ANNOTATED_CDS"/>
    <property type="molecule type" value="Genomic_DNA"/>
</dbReference>
<organism evidence="1">
    <name type="scientific">Anopheles sinensis</name>
    <name type="common">Mosquito</name>
    <dbReference type="NCBI Taxonomy" id="74873"/>
    <lineage>
        <taxon>Eukaryota</taxon>
        <taxon>Metazoa</taxon>
        <taxon>Ecdysozoa</taxon>
        <taxon>Arthropoda</taxon>
        <taxon>Hexapoda</taxon>
        <taxon>Insecta</taxon>
        <taxon>Pterygota</taxon>
        <taxon>Neoptera</taxon>
        <taxon>Endopterygota</taxon>
        <taxon>Diptera</taxon>
        <taxon>Nematocera</taxon>
        <taxon>Culicoidea</taxon>
        <taxon>Culicidae</taxon>
        <taxon>Anophelinae</taxon>
        <taxon>Anopheles</taxon>
    </lineage>
</organism>
<evidence type="ECO:0000313" key="2">
    <source>
        <dbReference type="EnsemblMetazoa" id="ASIC000730-PA"/>
    </source>
</evidence>
<accession>A0A084VAG2</accession>
<dbReference type="EMBL" id="KE524159">
    <property type="protein sequence ID" value="KFB34956.1"/>
    <property type="molecule type" value="Genomic_DNA"/>
</dbReference>
<keyword evidence="3" id="KW-1185">Reference proteome</keyword>
<dbReference type="VEuPathDB" id="VectorBase:ASIC000730"/>
<reference evidence="2" key="2">
    <citation type="submission" date="2020-05" db="UniProtKB">
        <authorList>
            <consortium name="EnsemblMetazoa"/>
        </authorList>
    </citation>
    <scope>IDENTIFICATION</scope>
</reference>
<dbReference type="EnsemblMetazoa" id="ASIC000730-RA">
    <property type="protein sequence ID" value="ASIC000730-PA"/>
    <property type="gene ID" value="ASIC000730"/>
</dbReference>
<protein>
    <submittedName>
        <fullName evidence="1 2">Uncharacterized protein</fullName>
    </submittedName>
</protein>
<name>A0A084VAG2_ANOSI</name>
<proteinExistence type="predicted"/>
<gene>
    <name evidence="1" type="ORF">ZHAS_00000730</name>
</gene>
<evidence type="ECO:0000313" key="1">
    <source>
        <dbReference type="EMBL" id="KFB34956.1"/>
    </source>
</evidence>
<reference evidence="1 3" key="1">
    <citation type="journal article" date="2014" name="BMC Genomics">
        <title>Genome sequence of Anopheles sinensis provides insight into genetics basis of mosquito competence for malaria parasites.</title>
        <authorList>
            <person name="Zhou D."/>
            <person name="Zhang D."/>
            <person name="Ding G."/>
            <person name="Shi L."/>
            <person name="Hou Q."/>
            <person name="Ye Y."/>
            <person name="Xu Y."/>
            <person name="Zhou H."/>
            <person name="Xiong C."/>
            <person name="Li S."/>
            <person name="Yu J."/>
            <person name="Hong S."/>
            <person name="Yu X."/>
            <person name="Zou P."/>
            <person name="Chen C."/>
            <person name="Chang X."/>
            <person name="Wang W."/>
            <person name="Lv Y."/>
            <person name="Sun Y."/>
            <person name="Ma L."/>
            <person name="Shen B."/>
            <person name="Zhu C."/>
        </authorList>
    </citation>
    <scope>NUCLEOTIDE SEQUENCE [LARGE SCALE GENOMIC DNA]</scope>
</reference>
<dbReference type="Proteomes" id="UP000030765">
    <property type="component" value="Unassembled WGS sequence"/>
</dbReference>
<dbReference type="AlphaFoldDB" id="A0A084VAG2"/>
<sequence>MTKALESCWMCVSFPLVSRSGETVRFQTLDNYLARTGTVKSDPAGRAAE</sequence>
<evidence type="ECO:0000313" key="3">
    <source>
        <dbReference type="Proteomes" id="UP000030765"/>
    </source>
</evidence>